<evidence type="ECO:0000256" key="1">
    <source>
        <dbReference type="SAM" id="MobiDB-lite"/>
    </source>
</evidence>
<protein>
    <submittedName>
        <fullName evidence="2">Uncharacterized protein</fullName>
    </submittedName>
</protein>
<feature type="non-terminal residue" evidence="2">
    <location>
        <position position="1"/>
    </location>
</feature>
<sequence>YKIRACALRHGFTPRIAPTSQSLRDTLQGMAYSLLCSHTDSDLAEYTPPPKLLGKTETYASCPGNLYSDGLREDALCFRSRELWPSCPGDVCARCQDSAVTIDNRCVCLCRSVDCHHQNLRFKHYFPFEDLCRPLLQLQGYRLLGNMYSTPTGDEKMGPEGQFRFHHDDSSSSDDEDTSSSETSSSSSSYSSMSTSSSSSSSSSSTDTQIEATPGCS</sequence>
<feature type="compositionally biased region" description="Basic and acidic residues" evidence="1">
    <location>
        <begin position="153"/>
        <end position="170"/>
    </location>
</feature>
<feature type="compositionally biased region" description="Low complexity" evidence="1">
    <location>
        <begin position="180"/>
        <end position="208"/>
    </location>
</feature>
<dbReference type="EMBL" id="GEDC01016969">
    <property type="protein sequence ID" value="JAS20329.1"/>
    <property type="molecule type" value="Transcribed_RNA"/>
</dbReference>
<accession>A0A1B6D3Q4</accession>
<name>A0A1B6D3Q4_9HEMI</name>
<feature type="region of interest" description="Disordered" evidence="1">
    <location>
        <begin position="152"/>
        <end position="217"/>
    </location>
</feature>
<proteinExistence type="predicted"/>
<reference evidence="2" key="1">
    <citation type="submission" date="2015-12" db="EMBL/GenBank/DDBJ databases">
        <title>De novo transcriptome assembly of four potential Pierce s Disease insect vectors from Arizona vineyards.</title>
        <authorList>
            <person name="Tassone E.E."/>
        </authorList>
    </citation>
    <scope>NUCLEOTIDE SEQUENCE</scope>
</reference>
<gene>
    <name evidence="2" type="ORF">g.9074</name>
</gene>
<organism evidence="2">
    <name type="scientific">Clastoptera arizonana</name>
    <name type="common">Arizona spittle bug</name>
    <dbReference type="NCBI Taxonomy" id="38151"/>
    <lineage>
        <taxon>Eukaryota</taxon>
        <taxon>Metazoa</taxon>
        <taxon>Ecdysozoa</taxon>
        <taxon>Arthropoda</taxon>
        <taxon>Hexapoda</taxon>
        <taxon>Insecta</taxon>
        <taxon>Pterygota</taxon>
        <taxon>Neoptera</taxon>
        <taxon>Paraneoptera</taxon>
        <taxon>Hemiptera</taxon>
        <taxon>Auchenorrhyncha</taxon>
        <taxon>Cercopoidea</taxon>
        <taxon>Clastopteridae</taxon>
        <taxon>Clastoptera</taxon>
    </lineage>
</organism>
<evidence type="ECO:0000313" key="2">
    <source>
        <dbReference type="EMBL" id="JAS20329.1"/>
    </source>
</evidence>
<dbReference type="AlphaFoldDB" id="A0A1B6D3Q4"/>